<evidence type="ECO:0000259" key="6">
    <source>
        <dbReference type="PROSITE" id="PS50157"/>
    </source>
</evidence>
<keyword evidence="1" id="KW-0479">Metal-binding</keyword>
<dbReference type="AlphaFoldDB" id="A0A433SHZ4"/>
<dbReference type="PROSITE" id="PS00028">
    <property type="entry name" value="ZINC_FINGER_C2H2_1"/>
    <property type="match status" value="3"/>
</dbReference>
<dbReference type="Proteomes" id="UP000271974">
    <property type="component" value="Unassembled WGS sequence"/>
</dbReference>
<name>A0A433SHZ4_ELYCH</name>
<dbReference type="InterPro" id="IPR036236">
    <property type="entry name" value="Znf_C2H2_sf"/>
</dbReference>
<gene>
    <name evidence="7" type="ORF">EGW08_023863</name>
</gene>
<feature type="non-terminal residue" evidence="7">
    <location>
        <position position="135"/>
    </location>
</feature>
<feature type="domain" description="C2H2-type" evidence="6">
    <location>
        <begin position="85"/>
        <end position="112"/>
    </location>
</feature>
<reference evidence="7 8" key="1">
    <citation type="submission" date="2019-01" db="EMBL/GenBank/DDBJ databases">
        <title>A draft genome assembly of the solar-powered sea slug Elysia chlorotica.</title>
        <authorList>
            <person name="Cai H."/>
            <person name="Li Q."/>
            <person name="Fang X."/>
            <person name="Li J."/>
            <person name="Curtis N.E."/>
            <person name="Altenburger A."/>
            <person name="Shibata T."/>
            <person name="Feng M."/>
            <person name="Maeda T."/>
            <person name="Schwartz J.A."/>
            <person name="Shigenobu S."/>
            <person name="Lundholm N."/>
            <person name="Nishiyama T."/>
            <person name="Yang H."/>
            <person name="Hasebe M."/>
            <person name="Li S."/>
            <person name="Pierce S.K."/>
            <person name="Wang J."/>
        </authorList>
    </citation>
    <scope>NUCLEOTIDE SEQUENCE [LARGE SCALE GENOMIC DNA]</scope>
    <source>
        <strain evidence="7">EC2010</strain>
        <tissue evidence="7">Whole organism of an adult</tissue>
    </source>
</reference>
<protein>
    <recommendedName>
        <fullName evidence="6">C2H2-type domain-containing protein</fullName>
    </recommendedName>
</protein>
<organism evidence="7 8">
    <name type="scientific">Elysia chlorotica</name>
    <name type="common">Eastern emerald elysia</name>
    <name type="synonym">Sea slug</name>
    <dbReference type="NCBI Taxonomy" id="188477"/>
    <lineage>
        <taxon>Eukaryota</taxon>
        <taxon>Metazoa</taxon>
        <taxon>Spiralia</taxon>
        <taxon>Lophotrochozoa</taxon>
        <taxon>Mollusca</taxon>
        <taxon>Gastropoda</taxon>
        <taxon>Heterobranchia</taxon>
        <taxon>Euthyneura</taxon>
        <taxon>Panpulmonata</taxon>
        <taxon>Sacoglossa</taxon>
        <taxon>Placobranchoidea</taxon>
        <taxon>Plakobranchidae</taxon>
        <taxon>Elysia</taxon>
    </lineage>
</organism>
<feature type="domain" description="C2H2-type" evidence="6">
    <location>
        <begin position="34"/>
        <end position="57"/>
    </location>
</feature>
<dbReference type="EMBL" id="RQTK01005921">
    <property type="protein sequence ID" value="RUS68375.1"/>
    <property type="molecule type" value="Genomic_DNA"/>
</dbReference>
<evidence type="ECO:0000256" key="2">
    <source>
        <dbReference type="ARBA" id="ARBA00022737"/>
    </source>
</evidence>
<evidence type="ECO:0000256" key="5">
    <source>
        <dbReference type="PROSITE-ProRule" id="PRU00042"/>
    </source>
</evidence>
<keyword evidence="2" id="KW-0677">Repeat</keyword>
<dbReference type="InterPro" id="IPR013087">
    <property type="entry name" value="Znf_C2H2_type"/>
</dbReference>
<proteinExistence type="predicted"/>
<feature type="domain" description="C2H2-type" evidence="6">
    <location>
        <begin position="7"/>
        <end position="30"/>
    </location>
</feature>
<dbReference type="Pfam" id="PF12874">
    <property type="entry name" value="zf-met"/>
    <property type="match status" value="1"/>
</dbReference>
<keyword evidence="3 5" id="KW-0863">Zinc-finger</keyword>
<dbReference type="PANTHER" id="PTHR24379">
    <property type="entry name" value="KRAB AND ZINC FINGER DOMAIN-CONTAINING"/>
    <property type="match status" value="1"/>
</dbReference>
<dbReference type="OrthoDB" id="6105938at2759"/>
<dbReference type="PANTHER" id="PTHR24379:SF121">
    <property type="entry name" value="C2H2-TYPE DOMAIN-CONTAINING PROTEIN"/>
    <property type="match status" value="1"/>
</dbReference>
<keyword evidence="4" id="KW-0862">Zinc</keyword>
<evidence type="ECO:0000256" key="3">
    <source>
        <dbReference type="ARBA" id="ARBA00022771"/>
    </source>
</evidence>
<dbReference type="PROSITE" id="PS50157">
    <property type="entry name" value="ZINC_FINGER_C2H2_2"/>
    <property type="match status" value="3"/>
</dbReference>
<dbReference type="Gene3D" id="3.30.160.60">
    <property type="entry name" value="Classic Zinc Finger"/>
    <property type="match status" value="2"/>
</dbReference>
<evidence type="ECO:0000313" key="8">
    <source>
        <dbReference type="Proteomes" id="UP000271974"/>
    </source>
</evidence>
<evidence type="ECO:0000313" key="7">
    <source>
        <dbReference type="EMBL" id="RUS68375.1"/>
    </source>
</evidence>
<dbReference type="GO" id="GO:0008270">
    <property type="term" value="F:zinc ion binding"/>
    <property type="evidence" value="ECO:0007669"/>
    <property type="project" value="UniProtKB-KW"/>
</dbReference>
<dbReference type="Pfam" id="PF00096">
    <property type="entry name" value="zf-C2H2"/>
    <property type="match status" value="3"/>
</dbReference>
<evidence type="ECO:0000256" key="4">
    <source>
        <dbReference type="ARBA" id="ARBA00022833"/>
    </source>
</evidence>
<dbReference type="SUPFAM" id="SSF57667">
    <property type="entry name" value="beta-beta-alpha zinc fingers"/>
    <property type="match status" value="3"/>
</dbReference>
<evidence type="ECO:0000256" key="1">
    <source>
        <dbReference type="ARBA" id="ARBA00022723"/>
    </source>
</evidence>
<dbReference type="SMART" id="SM00355">
    <property type="entry name" value="ZnF_C2H2"/>
    <property type="match status" value="4"/>
</dbReference>
<keyword evidence="8" id="KW-1185">Reference proteome</keyword>
<sequence length="135" mass="15607">HNKNAHEMCLLCGKSFQTALELTNHQLAEHLPIFKCDICGMKFSKASKFKHHTDTTHKMCSLCGKIFSSVKDWSNHRLLDHIAIYKCDTCGVEFLKESNRDNHNCPRKGQRIHVCKVCDVDLKTYAKLQVHMKKH</sequence>
<comment type="caution">
    <text evidence="7">The sequence shown here is derived from an EMBL/GenBank/DDBJ whole genome shotgun (WGS) entry which is preliminary data.</text>
</comment>
<feature type="non-terminal residue" evidence="7">
    <location>
        <position position="1"/>
    </location>
</feature>
<accession>A0A433SHZ4</accession>